<feature type="compositionally biased region" description="Low complexity" evidence="1">
    <location>
        <begin position="28"/>
        <end position="42"/>
    </location>
</feature>
<organism evidence="2">
    <name type="scientific">uncultured Solirubrobacteraceae bacterium</name>
    <dbReference type="NCBI Taxonomy" id="1162706"/>
    <lineage>
        <taxon>Bacteria</taxon>
        <taxon>Bacillati</taxon>
        <taxon>Actinomycetota</taxon>
        <taxon>Thermoleophilia</taxon>
        <taxon>Solirubrobacterales</taxon>
        <taxon>Solirubrobacteraceae</taxon>
        <taxon>environmental samples</taxon>
    </lineage>
</organism>
<sequence>MPDDDAAEHVDRVVPADVDRRQGRHPESSPGLRSSSASSRMPSRAKGRKFFQVAVRSETVLPTGGCPSPTLNASER</sequence>
<reference evidence="2" key="1">
    <citation type="submission" date="2020-02" db="EMBL/GenBank/DDBJ databases">
        <authorList>
            <person name="Meier V. D."/>
        </authorList>
    </citation>
    <scope>NUCLEOTIDE SEQUENCE</scope>
    <source>
        <strain evidence="2">AVDCRST_MAG67</strain>
    </source>
</reference>
<feature type="region of interest" description="Disordered" evidence="1">
    <location>
        <begin position="1"/>
        <end position="46"/>
    </location>
</feature>
<feature type="compositionally biased region" description="Basic and acidic residues" evidence="1">
    <location>
        <begin position="7"/>
        <end position="27"/>
    </location>
</feature>
<proteinExistence type="predicted"/>
<protein>
    <submittedName>
        <fullName evidence="2">Uncharacterized protein</fullName>
    </submittedName>
</protein>
<evidence type="ECO:0000256" key="1">
    <source>
        <dbReference type="SAM" id="MobiDB-lite"/>
    </source>
</evidence>
<evidence type="ECO:0000313" key="2">
    <source>
        <dbReference type="EMBL" id="CAA9524219.1"/>
    </source>
</evidence>
<dbReference type="AlphaFoldDB" id="A0A6J4TIP0"/>
<name>A0A6J4TIP0_9ACTN</name>
<dbReference type="EMBL" id="CADCVQ010000149">
    <property type="protein sequence ID" value="CAA9524219.1"/>
    <property type="molecule type" value="Genomic_DNA"/>
</dbReference>
<gene>
    <name evidence="2" type="ORF">AVDCRST_MAG67-3483</name>
</gene>
<accession>A0A6J4TIP0</accession>